<evidence type="ECO:0000256" key="1">
    <source>
        <dbReference type="ARBA" id="ARBA00022670"/>
    </source>
</evidence>
<dbReference type="PANTHER" id="PTHR14218">
    <property type="entry name" value="PROTEASE S8 TRIPEPTIDYL PEPTIDASE I CLN2"/>
    <property type="match status" value="1"/>
</dbReference>
<keyword evidence="1" id="KW-0645">Protease</keyword>
<dbReference type="SUPFAM" id="SSF52743">
    <property type="entry name" value="Subtilisin-like"/>
    <property type="match status" value="1"/>
</dbReference>
<dbReference type="GO" id="GO:0006508">
    <property type="term" value="P:proteolysis"/>
    <property type="evidence" value="ECO:0007669"/>
    <property type="project" value="UniProtKB-KW"/>
</dbReference>
<evidence type="ECO:0000256" key="4">
    <source>
        <dbReference type="SAM" id="MobiDB-lite"/>
    </source>
</evidence>
<dbReference type="InterPro" id="IPR030400">
    <property type="entry name" value="Sedolisin_dom"/>
</dbReference>
<dbReference type="InterPro" id="IPR036852">
    <property type="entry name" value="Peptidase_S8/S53_dom_sf"/>
</dbReference>
<reference evidence="7 8" key="1">
    <citation type="submission" date="2019-06" db="EMBL/GenBank/DDBJ databases">
        <title>Sequencing the genomes of 1000 actinobacteria strains.</title>
        <authorList>
            <person name="Klenk H.-P."/>
        </authorList>
    </citation>
    <scope>NUCLEOTIDE SEQUENCE [LARGE SCALE GENOMIC DNA]</scope>
    <source>
        <strain evidence="7 8">DSM 102200</strain>
    </source>
</reference>
<sequence length="399" mass="40413">MSPPTTTFARCTAVTCLMLLPLFVRATPSTAAPGPAAVPVRRACAVPTRKDQMACLALVRTDTSHGLRPQAAPAGLGASDLRTAYALPAGGSGRTVAIVAAYDDPKAEADLATYRSRYGLPACTTAGGCFTKVDQTGGHHLPAADPGWAEEESLDLDMVSAICPACHLLLLEANRPVMGDLGTAVRTAVSLGAGYVSNSYGADERATDARSDASYFDHPGVAITVASGDDGYGVEYPAASRYVTAVGGTSLTRASNARGWSETAWNGAGSGCSSYDAKPSWQAGTGCTRRSIADVSAVADPNTGVAVYDSYRSGGWLVVGGTSASAPIVAGIYALAGPVAPGSYPASFPYEHTGALNDVTSGGGSCAPSYRCTASTGYDGPTGLGTPRGVKAFADDGTD</sequence>
<keyword evidence="3" id="KW-0720">Serine protease</keyword>
<dbReference type="PANTHER" id="PTHR14218:SF15">
    <property type="entry name" value="TRIPEPTIDYL-PEPTIDASE 1"/>
    <property type="match status" value="1"/>
</dbReference>
<dbReference type="EMBL" id="VFOZ01000001">
    <property type="protein sequence ID" value="TQL95985.1"/>
    <property type="molecule type" value="Genomic_DNA"/>
</dbReference>
<keyword evidence="8" id="KW-1185">Reference proteome</keyword>
<dbReference type="CDD" id="cd04056">
    <property type="entry name" value="Peptidases_S53"/>
    <property type="match status" value="1"/>
</dbReference>
<evidence type="ECO:0000259" key="6">
    <source>
        <dbReference type="PROSITE" id="PS51695"/>
    </source>
</evidence>
<feature type="domain" description="Peptidase S53" evidence="6">
    <location>
        <begin position="66"/>
        <end position="399"/>
    </location>
</feature>
<evidence type="ECO:0000313" key="7">
    <source>
        <dbReference type="EMBL" id="TQL95985.1"/>
    </source>
</evidence>
<dbReference type="AlphaFoldDB" id="A0A543CFV3"/>
<keyword evidence="2" id="KW-0378">Hydrolase</keyword>
<dbReference type="InterPro" id="IPR023828">
    <property type="entry name" value="Peptidase_S8_Ser-AS"/>
</dbReference>
<dbReference type="GO" id="GO:0008240">
    <property type="term" value="F:tripeptidyl-peptidase activity"/>
    <property type="evidence" value="ECO:0007669"/>
    <property type="project" value="TreeGrafter"/>
</dbReference>
<comment type="caution">
    <text evidence="7">The sequence shown here is derived from an EMBL/GenBank/DDBJ whole genome shotgun (WGS) entry which is preliminary data.</text>
</comment>
<protein>
    <recommendedName>
        <fullName evidence="6">Peptidase S53 domain-containing protein</fullName>
    </recommendedName>
</protein>
<dbReference type="Proteomes" id="UP000316096">
    <property type="component" value="Unassembled WGS sequence"/>
</dbReference>
<evidence type="ECO:0000256" key="3">
    <source>
        <dbReference type="ARBA" id="ARBA00022825"/>
    </source>
</evidence>
<feature type="region of interest" description="Disordered" evidence="4">
    <location>
        <begin position="378"/>
        <end position="399"/>
    </location>
</feature>
<dbReference type="InterPro" id="IPR000209">
    <property type="entry name" value="Peptidase_S8/S53_dom"/>
</dbReference>
<accession>A0A543CFV3</accession>
<evidence type="ECO:0000256" key="5">
    <source>
        <dbReference type="SAM" id="SignalP"/>
    </source>
</evidence>
<gene>
    <name evidence="7" type="ORF">FB559_1502</name>
</gene>
<dbReference type="InterPro" id="IPR050819">
    <property type="entry name" value="Tripeptidyl-peptidase_I"/>
</dbReference>
<evidence type="ECO:0000256" key="2">
    <source>
        <dbReference type="ARBA" id="ARBA00022801"/>
    </source>
</evidence>
<evidence type="ECO:0000313" key="8">
    <source>
        <dbReference type="Proteomes" id="UP000316096"/>
    </source>
</evidence>
<dbReference type="PROSITE" id="PS51695">
    <property type="entry name" value="SEDOLISIN"/>
    <property type="match status" value="1"/>
</dbReference>
<organism evidence="7 8">
    <name type="scientific">Actinoallomurus bryophytorum</name>
    <dbReference type="NCBI Taxonomy" id="1490222"/>
    <lineage>
        <taxon>Bacteria</taxon>
        <taxon>Bacillati</taxon>
        <taxon>Actinomycetota</taxon>
        <taxon>Actinomycetes</taxon>
        <taxon>Streptosporangiales</taxon>
        <taxon>Thermomonosporaceae</taxon>
        <taxon>Actinoallomurus</taxon>
    </lineage>
</organism>
<feature type="signal peptide" evidence="5">
    <location>
        <begin position="1"/>
        <end position="26"/>
    </location>
</feature>
<dbReference type="PROSITE" id="PS00138">
    <property type="entry name" value="SUBTILASE_SER"/>
    <property type="match status" value="1"/>
</dbReference>
<dbReference type="Pfam" id="PF00082">
    <property type="entry name" value="Peptidase_S8"/>
    <property type="match status" value="1"/>
</dbReference>
<dbReference type="Gene3D" id="3.40.50.200">
    <property type="entry name" value="Peptidase S8/S53 domain"/>
    <property type="match status" value="1"/>
</dbReference>
<proteinExistence type="predicted"/>
<name>A0A543CFV3_9ACTN</name>
<feature type="chain" id="PRO_5039319297" description="Peptidase S53 domain-containing protein" evidence="5">
    <location>
        <begin position="27"/>
        <end position="399"/>
    </location>
</feature>
<keyword evidence="5" id="KW-0732">Signal</keyword>
<dbReference type="GO" id="GO:0004252">
    <property type="term" value="F:serine-type endopeptidase activity"/>
    <property type="evidence" value="ECO:0007669"/>
    <property type="project" value="InterPro"/>
</dbReference>